<protein>
    <submittedName>
        <fullName evidence="1">Uncharacterized protein</fullName>
    </submittedName>
</protein>
<accession>A0ACC2JQU7</accession>
<comment type="caution">
    <text evidence="1">The sequence shown here is derived from an EMBL/GenBank/DDBJ whole genome shotgun (WGS) entry which is preliminary data.</text>
</comment>
<evidence type="ECO:0000313" key="2">
    <source>
        <dbReference type="Proteomes" id="UP001153332"/>
    </source>
</evidence>
<reference evidence="1" key="1">
    <citation type="submission" date="2022-12" db="EMBL/GenBank/DDBJ databases">
        <title>Genome Sequence of Lasiodiplodia mahajangana.</title>
        <authorList>
            <person name="Buettner E."/>
        </authorList>
    </citation>
    <scope>NUCLEOTIDE SEQUENCE</scope>
    <source>
        <strain evidence="1">VT137</strain>
    </source>
</reference>
<dbReference type="EMBL" id="JAPUUL010000676">
    <property type="protein sequence ID" value="KAJ8129734.1"/>
    <property type="molecule type" value="Genomic_DNA"/>
</dbReference>
<dbReference type="Proteomes" id="UP001153332">
    <property type="component" value="Unassembled WGS sequence"/>
</dbReference>
<organism evidence="1 2">
    <name type="scientific">Lasiodiplodia mahajangana</name>
    <dbReference type="NCBI Taxonomy" id="1108764"/>
    <lineage>
        <taxon>Eukaryota</taxon>
        <taxon>Fungi</taxon>
        <taxon>Dikarya</taxon>
        <taxon>Ascomycota</taxon>
        <taxon>Pezizomycotina</taxon>
        <taxon>Dothideomycetes</taxon>
        <taxon>Dothideomycetes incertae sedis</taxon>
        <taxon>Botryosphaeriales</taxon>
        <taxon>Botryosphaeriaceae</taxon>
        <taxon>Lasiodiplodia</taxon>
    </lineage>
</organism>
<evidence type="ECO:0000313" key="1">
    <source>
        <dbReference type="EMBL" id="KAJ8129734.1"/>
    </source>
</evidence>
<sequence length="251" mass="28174">MDLGSGVRGRLTLPRHTPADNLGTPMIRRLTIEDILNQFAPLPTSLSSPELVPSTEPSIVPESSMEVGYLTHGRKIYTLGDGYTPLYNGTKRHINAIIAVTPPPLNLSAGSPEPMLLAVHGFFVTPPRNNSLALRFLKIPVYLSRLFNFDVVGRRLNNLLIDAKAQEKVVEPAILIDCTYHPYARLLRKKILKCVHLRWAGVPVTVLIGNKGVDWGFGTPSVNKERQRRNQKRKWWRTWVTSQHAGKFEEA</sequence>
<gene>
    <name evidence="1" type="ORF">O1611_g3895</name>
</gene>
<keyword evidence="2" id="KW-1185">Reference proteome</keyword>
<name>A0ACC2JQU7_9PEZI</name>
<proteinExistence type="predicted"/>